<dbReference type="NCBIfam" id="NF041808">
    <property type="entry name" value="daptide_123"/>
    <property type="match status" value="1"/>
</dbReference>
<protein>
    <submittedName>
        <fullName evidence="2">Uncharacterized protein</fullName>
    </submittedName>
</protein>
<reference evidence="2 3" key="1">
    <citation type="submission" date="2022-07" db="EMBL/GenBank/DDBJ databases">
        <title>Novel species in genus cellulomonas.</title>
        <authorList>
            <person name="Ye L."/>
        </authorList>
    </citation>
    <scope>NUCLEOTIDE SEQUENCE [LARGE SCALE GENOMIC DNA]</scope>
    <source>
        <strain evidence="3">zg-Y338</strain>
    </source>
</reference>
<evidence type="ECO:0000256" key="1">
    <source>
        <dbReference type="SAM" id="Phobius"/>
    </source>
</evidence>
<feature type="transmembrane region" description="Helical" evidence="1">
    <location>
        <begin position="37"/>
        <end position="61"/>
    </location>
</feature>
<gene>
    <name evidence="2" type="ORF">NP064_06405</name>
</gene>
<proteinExistence type="predicted"/>
<evidence type="ECO:0000313" key="2">
    <source>
        <dbReference type="EMBL" id="UUI76513.1"/>
    </source>
</evidence>
<dbReference type="RefSeq" id="WP_227568790.1">
    <property type="nucleotide sequence ID" value="NZ_CP101988.1"/>
</dbReference>
<organism evidence="2 3">
    <name type="scientific">Cellulomonas chengniuliangii</name>
    <dbReference type="NCBI Taxonomy" id="2968084"/>
    <lineage>
        <taxon>Bacteria</taxon>
        <taxon>Bacillati</taxon>
        <taxon>Actinomycetota</taxon>
        <taxon>Actinomycetes</taxon>
        <taxon>Micrococcales</taxon>
        <taxon>Cellulomonadaceae</taxon>
        <taxon>Cellulomonas</taxon>
    </lineage>
</organism>
<sequence>MDTMSDAHVRELLAPLELDMQELEPMDAPGFWSVSGYISGAVVGSAASYVVVTVSISTITIT</sequence>
<evidence type="ECO:0000313" key="3">
    <source>
        <dbReference type="Proteomes" id="UP001316189"/>
    </source>
</evidence>
<keyword evidence="1" id="KW-1133">Transmembrane helix</keyword>
<accession>A0ABY5L392</accession>
<name>A0ABY5L392_9CELL</name>
<keyword evidence="3" id="KW-1185">Reference proteome</keyword>
<keyword evidence="1" id="KW-0472">Membrane</keyword>
<dbReference type="Proteomes" id="UP001316189">
    <property type="component" value="Chromosome"/>
</dbReference>
<dbReference type="EMBL" id="CP101988">
    <property type="protein sequence ID" value="UUI76513.1"/>
    <property type="molecule type" value="Genomic_DNA"/>
</dbReference>
<keyword evidence="1" id="KW-0812">Transmembrane</keyword>